<dbReference type="Proteomes" id="UP000078272">
    <property type="component" value="Unassembled WGS sequence"/>
</dbReference>
<reference evidence="3 4" key="1">
    <citation type="journal article" date="2016" name="Front. Microbiol.">
        <title>Genomic Resource of Rice Seed Associated Bacteria.</title>
        <authorList>
            <person name="Midha S."/>
            <person name="Bansal K."/>
            <person name="Sharma S."/>
            <person name="Kumar N."/>
            <person name="Patil P.P."/>
            <person name="Chaudhry V."/>
            <person name="Patil P.B."/>
        </authorList>
    </citation>
    <scope>NUCLEOTIDE SEQUENCE [LARGE SCALE GENOMIC DNA]</scope>
    <source>
        <strain evidence="1 3">NS226</strain>
        <strain evidence="2 4">NS365</strain>
    </source>
</reference>
<dbReference type="RefSeq" id="WP_058600298.1">
    <property type="nucleotide sequence ID" value="NZ_LDPZ01000005.1"/>
</dbReference>
<dbReference type="STRING" id="401562.NS365_10800"/>
<name>A0A175RPZ4_9HYPH</name>
<dbReference type="EMBL" id="LDQA01000024">
    <property type="protein sequence ID" value="KTR05501.1"/>
    <property type="molecule type" value="Genomic_DNA"/>
</dbReference>
<proteinExistence type="predicted"/>
<keyword evidence="2" id="KW-0456">Lyase</keyword>
<dbReference type="PATRIC" id="fig|401562.3.peg.3569"/>
<dbReference type="InterPro" id="IPR038058">
    <property type="entry name" value="PhnH-like_sp"/>
</dbReference>
<evidence type="ECO:0000313" key="4">
    <source>
        <dbReference type="Proteomes" id="UP000078529"/>
    </source>
</evidence>
<dbReference type="EMBL" id="LDPZ01000005">
    <property type="protein sequence ID" value="KTQ97947.1"/>
    <property type="molecule type" value="Genomic_DNA"/>
</dbReference>
<dbReference type="Gene3D" id="3.40.50.11310">
    <property type="entry name" value="Bacterial phosphonate metabolism protein PhnH"/>
    <property type="match status" value="1"/>
</dbReference>
<protein>
    <submittedName>
        <fullName evidence="2">Phosphonate C-P lyase system protein PhnH</fullName>
    </submittedName>
</protein>
<evidence type="ECO:0000313" key="1">
    <source>
        <dbReference type="EMBL" id="KTQ97947.1"/>
    </source>
</evidence>
<dbReference type="GO" id="GO:0019634">
    <property type="term" value="P:organic phosphonate metabolic process"/>
    <property type="evidence" value="ECO:0007669"/>
    <property type="project" value="InterPro"/>
</dbReference>
<evidence type="ECO:0000313" key="3">
    <source>
        <dbReference type="Proteomes" id="UP000078272"/>
    </source>
</evidence>
<dbReference type="InterPro" id="IPR008772">
    <property type="entry name" value="Phosphonate_metab_PhnH"/>
</dbReference>
<dbReference type="AlphaFoldDB" id="A0A175RPZ4"/>
<comment type="caution">
    <text evidence="2">The sequence shown here is derived from an EMBL/GenBank/DDBJ whole genome shotgun (WGS) entry which is preliminary data.</text>
</comment>
<dbReference type="SUPFAM" id="SSF159709">
    <property type="entry name" value="PhnH-like"/>
    <property type="match status" value="1"/>
</dbReference>
<dbReference type="Pfam" id="PF05845">
    <property type="entry name" value="PhnH"/>
    <property type="match status" value="1"/>
</dbReference>
<dbReference type="NCBIfam" id="TIGR03292">
    <property type="entry name" value="PhnH_redo"/>
    <property type="match status" value="1"/>
</dbReference>
<evidence type="ECO:0000313" key="2">
    <source>
        <dbReference type="EMBL" id="KTR05501.1"/>
    </source>
</evidence>
<organism evidence="2 4">
    <name type="scientific">Aureimonas ureilytica</name>
    <dbReference type="NCBI Taxonomy" id="401562"/>
    <lineage>
        <taxon>Bacteria</taxon>
        <taxon>Pseudomonadati</taxon>
        <taxon>Pseudomonadota</taxon>
        <taxon>Alphaproteobacteria</taxon>
        <taxon>Hyphomicrobiales</taxon>
        <taxon>Aurantimonadaceae</taxon>
        <taxon>Aureimonas</taxon>
    </lineage>
</organism>
<gene>
    <name evidence="1" type="ORF">NS226_02190</name>
    <name evidence="2" type="ORF">NS365_10800</name>
</gene>
<accession>A0A175RPZ4</accession>
<dbReference type="PIRSF" id="PIRSF020680">
    <property type="entry name" value="PhnH"/>
    <property type="match status" value="1"/>
</dbReference>
<dbReference type="GO" id="GO:0016829">
    <property type="term" value="F:lyase activity"/>
    <property type="evidence" value="ECO:0007669"/>
    <property type="project" value="UniProtKB-KW"/>
</dbReference>
<dbReference type="Proteomes" id="UP000078529">
    <property type="component" value="Unassembled WGS sequence"/>
</dbReference>
<sequence>MTQTHFAADAVAGGFADPVLDAQSAFRRIMNAFAEPGTLARLDMSVQAPAALPPAAAILLLTLADADAPIFLEGAAALAEASAWLAFHTGARVNAARQEASFALLTENSDPAGWNALPIGTDSYPDRAATLILPVQALEGGKPLTLTGPGIETVRTIGPVGLPAGFLQARARNAALFPRGHDLVLVAGDALIALPRTTKLREA</sequence>
<keyword evidence="4" id="KW-1185">Reference proteome</keyword>
<dbReference type="OrthoDB" id="9814509at2"/>